<dbReference type="eggNOG" id="KOG1213">
    <property type="taxonomic scope" value="Eukaryota"/>
</dbReference>
<dbReference type="EMBL" id="DS027058">
    <property type="protein sequence ID" value="EAW08813.1"/>
    <property type="molecule type" value="Genomic_DNA"/>
</dbReference>
<evidence type="ECO:0000256" key="2">
    <source>
        <dbReference type="ARBA" id="ARBA00023242"/>
    </source>
</evidence>
<dbReference type="PANTHER" id="PTHR12585:SF70">
    <property type="entry name" value="RAD21_REC8 N TERMINAL DOMAIN PROTEIN (AFU_ORTHOLOGUE AFUA_6G02900)"/>
    <property type="match status" value="1"/>
</dbReference>
<dbReference type="VEuPathDB" id="FungiDB:ACLA_097530"/>
<dbReference type="Pfam" id="PF04825">
    <property type="entry name" value="Rad21_Rec8_N"/>
    <property type="match status" value="1"/>
</dbReference>
<dbReference type="Proteomes" id="UP000006701">
    <property type="component" value="Unassembled WGS sequence"/>
</dbReference>
<comment type="subcellular location">
    <subcellularLocation>
        <location evidence="1">Nucleus</location>
    </subcellularLocation>
</comment>
<dbReference type="CDD" id="cd21789">
    <property type="entry name" value="Rad21_Rec8_M_SpRec8p-like"/>
    <property type="match status" value="1"/>
</dbReference>
<evidence type="ECO:0000313" key="5">
    <source>
        <dbReference type="EMBL" id="EAW08813.1"/>
    </source>
</evidence>
<dbReference type="RefSeq" id="XP_001270239.1">
    <property type="nucleotide sequence ID" value="XM_001270238.1"/>
</dbReference>
<evidence type="ECO:0000313" key="6">
    <source>
        <dbReference type="Proteomes" id="UP000006701"/>
    </source>
</evidence>
<dbReference type="GO" id="GO:0007064">
    <property type="term" value="P:mitotic sister chromatid cohesion"/>
    <property type="evidence" value="ECO:0007669"/>
    <property type="project" value="TreeGrafter"/>
</dbReference>
<organism evidence="5 6">
    <name type="scientific">Aspergillus clavatus (strain ATCC 1007 / CBS 513.65 / DSM 816 / NCTC 3887 / NRRL 1 / QM 1276 / 107)</name>
    <dbReference type="NCBI Taxonomy" id="344612"/>
    <lineage>
        <taxon>Eukaryota</taxon>
        <taxon>Fungi</taxon>
        <taxon>Dikarya</taxon>
        <taxon>Ascomycota</taxon>
        <taxon>Pezizomycotina</taxon>
        <taxon>Eurotiomycetes</taxon>
        <taxon>Eurotiomycetidae</taxon>
        <taxon>Eurotiales</taxon>
        <taxon>Aspergillaceae</taxon>
        <taxon>Aspergillus</taxon>
        <taxon>Aspergillus subgen. Fumigati</taxon>
    </lineage>
</organism>
<dbReference type="OrthoDB" id="5427633at2759"/>
<keyword evidence="2" id="KW-0539">Nucleus</keyword>
<dbReference type="HOGENOM" id="CLU_025342_0_0_1"/>
<reference evidence="5 6" key="1">
    <citation type="journal article" date="2008" name="PLoS Genet.">
        <title>Genomic islands in the pathogenic filamentous fungus Aspergillus fumigatus.</title>
        <authorList>
            <person name="Fedorova N.D."/>
            <person name="Khaldi N."/>
            <person name="Joardar V.S."/>
            <person name="Maiti R."/>
            <person name="Amedeo P."/>
            <person name="Anderson M.J."/>
            <person name="Crabtree J."/>
            <person name="Silva J.C."/>
            <person name="Badger J.H."/>
            <person name="Albarraq A."/>
            <person name="Angiuoli S."/>
            <person name="Bussey H."/>
            <person name="Bowyer P."/>
            <person name="Cotty P.J."/>
            <person name="Dyer P.S."/>
            <person name="Egan A."/>
            <person name="Galens K."/>
            <person name="Fraser-Liggett C.M."/>
            <person name="Haas B.J."/>
            <person name="Inman J.M."/>
            <person name="Kent R."/>
            <person name="Lemieux S."/>
            <person name="Malavazi I."/>
            <person name="Orvis J."/>
            <person name="Roemer T."/>
            <person name="Ronning C.M."/>
            <person name="Sundaram J.P."/>
            <person name="Sutton G."/>
            <person name="Turner G."/>
            <person name="Venter J.C."/>
            <person name="White O.R."/>
            <person name="Whitty B.R."/>
            <person name="Youngman P."/>
            <person name="Wolfe K.H."/>
            <person name="Goldman G.H."/>
            <person name="Wortman J.R."/>
            <person name="Jiang B."/>
            <person name="Denning D.W."/>
            <person name="Nierman W.C."/>
        </authorList>
    </citation>
    <scope>NUCLEOTIDE SEQUENCE [LARGE SCALE GENOMIC DNA]</scope>
    <source>
        <strain evidence="6">ATCC 1007 / CBS 513.65 / DSM 816 / NCTC 3887 / NRRL 1</strain>
    </source>
</reference>
<sequence length="722" mass="79724">MFYSHEILTSPEHGVATVWLVATLGARSITRKLNKKAILDVDVPKACEVIMDPVAPMALRLQGNLLYGVTRVYNQQCGYALTDVQTMHDKMRSMLRSIAGTGLDPTAGKARSEQLILPYDPSFLPENNLPGLGLDLSKLRLQIEEKMSQQSGFSWPRTPDLTQTVDSQESSLQLEFSSRDLDIGGLGGFASETDMGNSVLRNTYLDRMAVALNDEEGILLHPDFEFDEDGNLIEFGSADAATEIRDRRPARYIPETPVTGQRRDGDINGLILDPRPMLVDEDMEVIAATMENTSAPSAGPAAPQSPSAIQIAEEMEIQSDNREATMRQTRRVFRNIATDQQTALRNTELAYFNNEYVQNMAAARNQKMRNKLLTQAKKNAGFWVIGQGIGSVGVGLGTSHVQHPLHFFSGETLYDALVGAKKSNKRKGPDTFEDDSGADSEARRVRRREESEEQVGRGGLFTGNENFHDDIEMARRASSVLRDDNSSQMPWNITASVQSSRLGLSATSIFRGLGSISAFSSRGIHDSTTSMTRLAAASRTRNRLTSASPLAGRSLHDDLEGLAIPGTEEDVDALEDFNMDDYIQIDLDTEHPTEPTEDTDGKRLAFHNRLLKSNIDQESLNFLEFLHMQIKTQEQIDAVPGINRASGAATLYLADNKEVAFSTLLPPGSTSRTVATQGLMHILTLATKGFLTVYQAPYEDQSSEVYGVKYEFGEIYLRFSNM</sequence>
<dbReference type="STRING" id="344612.A1CMM6"/>
<evidence type="ECO:0000256" key="1">
    <source>
        <dbReference type="ARBA" id="ARBA00004123"/>
    </source>
</evidence>
<evidence type="ECO:0000256" key="3">
    <source>
        <dbReference type="SAM" id="MobiDB-lite"/>
    </source>
</evidence>
<dbReference type="AlphaFoldDB" id="A1CMM6"/>
<feature type="domain" description="Rad21/Rec8-like protein N-terminal" evidence="4">
    <location>
        <begin position="1"/>
        <end position="112"/>
    </location>
</feature>
<dbReference type="GO" id="GO:0003682">
    <property type="term" value="F:chromatin binding"/>
    <property type="evidence" value="ECO:0007669"/>
    <property type="project" value="TreeGrafter"/>
</dbReference>
<dbReference type="InterPro" id="IPR006910">
    <property type="entry name" value="Rad21_Rec8_N"/>
</dbReference>
<feature type="region of interest" description="Disordered" evidence="3">
    <location>
        <begin position="424"/>
        <end position="464"/>
    </location>
</feature>
<dbReference type="GO" id="GO:0005634">
    <property type="term" value="C:nucleus"/>
    <property type="evidence" value="ECO:0007669"/>
    <property type="project" value="UniProtKB-SubCell"/>
</dbReference>
<protein>
    <recommendedName>
        <fullName evidence="4">Rad21/Rec8-like protein N-terminal domain-containing protein</fullName>
    </recommendedName>
</protein>
<dbReference type="KEGG" id="act:ACLA_097530"/>
<feature type="compositionally biased region" description="Basic and acidic residues" evidence="3">
    <location>
        <begin position="440"/>
        <end position="450"/>
    </location>
</feature>
<dbReference type="GeneID" id="4702549"/>
<keyword evidence="6" id="KW-1185">Reference proteome</keyword>
<dbReference type="OMA" id="QQCHYVL"/>
<proteinExistence type="predicted"/>
<dbReference type="InterPro" id="IPR039781">
    <property type="entry name" value="Rad21/Rec8-like"/>
</dbReference>
<gene>
    <name evidence="5" type="ORF">ACLA_097530</name>
</gene>
<evidence type="ECO:0000259" key="4">
    <source>
        <dbReference type="Pfam" id="PF04825"/>
    </source>
</evidence>
<dbReference type="GO" id="GO:0030892">
    <property type="term" value="C:mitotic cohesin complex"/>
    <property type="evidence" value="ECO:0007669"/>
    <property type="project" value="TreeGrafter"/>
</dbReference>
<dbReference type="PANTHER" id="PTHR12585">
    <property type="entry name" value="SCC1 / RAD21 FAMILY MEMBER"/>
    <property type="match status" value="1"/>
</dbReference>
<accession>A1CMM6</accession>
<name>A1CMM6_ASPCL</name>